<keyword evidence="2" id="KW-0648">Protein biosynthesis</keyword>
<gene>
    <name evidence="3" type="primary">def_2</name>
    <name evidence="2" type="synonym">def</name>
    <name evidence="3" type="ORF">AQUSIP_10640</name>
</gene>
<dbReference type="CDD" id="cd00487">
    <property type="entry name" value="Pep_deformylase"/>
    <property type="match status" value="1"/>
</dbReference>
<keyword evidence="2" id="KW-0408">Iron</keyword>
<dbReference type="PANTHER" id="PTHR10458:SF22">
    <property type="entry name" value="PEPTIDE DEFORMYLASE"/>
    <property type="match status" value="1"/>
</dbReference>
<dbReference type="OrthoDB" id="9804313at2"/>
<protein>
    <recommendedName>
        <fullName evidence="2">Peptide deformylase</fullName>
        <shortName evidence="2">PDF</shortName>
        <ecNumber evidence="2">3.5.1.88</ecNumber>
    </recommendedName>
    <alternativeName>
        <fullName evidence="2">Polypeptide deformylase</fullName>
    </alternativeName>
</protein>
<feature type="binding site" evidence="2">
    <location>
        <position position="154"/>
    </location>
    <ligand>
        <name>Fe cation</name>
        <dbReference type="ChEBI" id="CHEBI:24875"/>
    </ligand>
</feature>
<dbReference type="EC" id="3.5.1.88" evidence="2"/>
<evidence type="ECO:0000313" key="3">
    <source>
        <dbReference type="EMBL" id="VVC75770.1"/>
    </source>
</evidence>
<keyword evidence="2" id="KW-0378">Hydrolase</keyword>
<dbReference type="PRINTS" id="PR01576">
    <property type="entry name" value="PDEFORMYLASE"/>
</dbReference>
<dbReference type="InterPro" id="IPR036821">
    <property type="entry name" value="Peptide_deformylase_sf"/>
</dbReference>
<dbReference type="PIRSF" id="PIRSF004749">
    <property type="entry name" value="Pep_def"/>
    <property type="match status" value="1"/>
</dbReference>
<dbReference type="KEGG" id="asip:AQUSIP_10640"/>
<keyword evidence="2" id="KW-0479">Metal-binding</keyword>
<proteinExistence type="inferred from homology"/>
<organism evidence="3 4">
    <name type="scientific">Aquicella siphonis</name>
    <dbReference type="NCBI Taxonomy" id="254247"/>
    <lineage>
        <taxon>Bacteria</taxon>
        <taxon>Pseudomonadati</taxon>
        <taxon>Pseudomonadota</taxon>
        <taxon>Gammaproteobacteria</taxon>
        <taxon>Legionellales</taxon>
        <taxon>Coxiellaceae</taxon>
        <taxon>Aquicella</taxon>
    </lineage>
</organism>
<feature type="active site" evidence="2">
    <location>
        <position position="151"/>
    </location>
</feature>
<dbReference type="Pfam" id="PF01327">
    <property type="entry name" value="Pep_deformylase"/>
    <property type="match status" value="1"/>
</dbReference>
<sequence length="187" mass="21416">MQLVTIEQMNHEVLRHPAREIVFPLNADVMQFIQELKHYFDNLKSPFGKPAGLAATQVGKALRIIIIQVPPEARQIRKDVYDTLPPTVLINPSYAPVDESKNKDWEGCYSVPGLMGEVYRYTEIEYQAYREDGMLITGTARGFLARLIQHEVGHLNGELYVDLFQSDCRRGNFDDMMKIRLSESKQG</sequence>
<feature type="binding site" evidence="2">
    <location>
        <position position="150"/>
    </location>
    <ligand>
        <name>Fe cation</name>
        <dbReference type="ChEBI" id="CHEBI:24875"/>
    </ligand>
</feature>
<reference evidence="3 4" key="1">
    <citation type="submission" date="2019-08" db="EMBL/GenBank/DDBJ databases">
        <authorList>
            <person name="Guy L."/>
        </authorList>
    </citation>
    <scope>NUCLEOTIDE SEQUENCE [LARGE SCALE GENOMIC DNA]</scope>
    <source>
        <strain evidence="3 4">SGT-108</strain>
    </source>
</reference>
<dbReference type="InterPro" id="IPR023635">
    <property type="entry name" value="Peptide_deformylase"/>
</dbReference>
<name>A0A5E4PFK9_9COXI</name>
<comment type="function">
    <text evidence="2">Removes the formyl group from the N-terminal Met of newly synthesized proteins. Requires at least a dipeptide for an efficient rate of reaction. N-terminal L-methionine is a prerequisite for activity but the enzyme has broad specificity at other positions.</text>
</comment>
<evidence type="ECO:0000256" key="1">
    <source>
        <dbReference type="ARBA" id="ARBA00010759"/>
    </source>
</evidence>
<comment type="catalytic activity">
    <reaction evidence="2">
        <text>N-terminal N-formyl-L-methionyl-[peptide] + H2O = N-terminal L-methionyl-[peptide] + formate</text>
        <dbReference type="Rhea" id="RHEA:24420"/>
        <dbReference type="Rhea" id="RHEA-COMP:10639"/>
        <dbReference type="Rhea" id="RHEA-COMP:10640"/>
        <dbReference type="ChEBI" id="CHEBI:15377"/>
        <dbReference type="ChEBI" id="CHEBI:15740"/>
        <dbReference type="ChEBI" id="CHEBI:49298"/>
        <dbReference type="ChEBI" id="CHEBI:64731"/>
        <dbReference type="EC" id="3.5.1.88"/>
    </reaction>
</comment>
<dbReference type="GO" id="GO:0046872">
    <property type="term" value="F:metal ion binding"/>
    <property type="evidence" value="ECO:0007669"/>
    <property type="project" value="UniProtKB-KW"/>
</dbReference>
<dbReference type="GO" id="GO:0006412">
    <property type="term" value="P:translation"/>
    <property type="evidence" value="ECO:0007669"/>
    <property type="project" value="UniProtKB-UniRule"/>
</dbReference>
<dbReference type="Proteomes" id="UP000324194">
    <property type="component" value="Chromosome 1"/>
</dbReference>
<dbReference type="GO" id="GO:0042586">
    <property type="term" value="F:peptide deformylase activity"/>
    <property type="evidence" value="ECO:0007669"/>
    <property type="project" value="UniProtKB-UniRule"/>
</dbReference>
<dbReference type="AlphaFoldDB" id="A0A5E4PFK9"/>
<accession>A0A5E4PFK9</accession>
<dbReference type="EMBL" id="LR699119">
    <property type="protein sequence ID" value="VVC75770.1"/>
    <property type="molecule type" value="Genomic_DNA"/>
</dbReference>
<dbReference type="Gene3D" id="3.90.45.10">
    <property type="entry name" value="Peptide deformylase"/>
    <property type="match status" value="1"/>
</dbReference>
<evidence type="ECO:0000256" key="2">
    <source>
        <dbReference type="HAMAP-Rule" id="MF_00163"/>
    </source>
</evidence>
<comment type="similarity">
    <text evidence="1 2">Belongs to the polypeptide deformylase family.</text>
</comment>
<dbReference type="HAMAP" id="MF_00163">
    <property type="entry name" value="Pep_deformylase"/>
    <property type="match status" value="1"/>
</dbReference>
<dbReference type="PANTHER" id="PTHR10458">
    <property type="entry name" value="PEPTIDE DEFORMYLASE"/>
    <property type="match status" value="1"/>
</dbReference>
<feature type="binding site" evidence="2">
    <location>
        <position position="108"/>
    </location>
    <ligand>
        <name>Fe cation</name>
        <dbReference type="ChEBI" id="CHEBI:24875"/>
    </ligand>
</feature>
<comment type="cofactor">
    <cofactor evidence="2">
        <name>Fe(2+)</name>
        <dbReference type="ChEBI" id="CHEBI:29033"/>
    </cofactor>
    <text evidence="2">Binds 1 Fe(2+) ion.</text>
</comment>
<dbReference type="RefSeq" id="WP_148339049.1">
    <property type="nucleotide sequence ID" value="NZ_LR699119.1"/>
</dbReference>
<keyword evidence="4" id="KW-1185">Reference proteome</keyword>
<evidence type="ECO:0000313" key="4">
    <source>
        <dbReference type="Proteomes" id="UP000324194"/>
    </source>
</evidence>
<dbReference type="SUPFAM" id="SSF56420">
    <property type="entry name" value="Peptide deformylase"/>
    <property type="match status" value="1"/>
</dbReference>